<organism evidence="2 3">
    <name type="scientific">Paraburkholderia denitrificans</name>
    <dbReference type="NCBI Taxonomy" id="694025"/>
    <lineage>
        <taxon>Bacteria</taxon>
        <taxon>Pseudomonadati</taxon>
        <taxon>Pseudomonadota</taxon>
        <taxon>Betaproteobacteria</taxon>
        <taxon>Burkholderiales</taxon>
        <taxon>Burkholderiaceae</taxon>
        <taxon>Paraburkholderia</taxon>
    </lineage>
</organism>
<evidence type="ECO:0008006" key="4">
    <source>
        <dbReference type="Google" id="ProtNLM"/>
    </source>
</evidence>
<protein>
    <recommendedName>
        <fullName evidence="4">Lipoprotein</fullName>
    </recommendedName>
</protein>
<dbReference type="Proteomes" id="UP001596103">
    <property type="component" value="Unassembled WGS sequence"/>
</dbReference>
<reference evidence="3" key="1">
    <citation type="journal article" date="2019" name="Int. J. Syst. Evol. Microbiol.">
        <title>The Global Catalogue of Microorganisms (GCM) 10K type strain sequencing project: providing services to taxonomists for standard genome sequencing and annotation.</title>
        <authorList>
            <consortium name="The Broad Institute Genomics Platform"/>
            <consortium name="The Broad Institute Genome Sequencing Center for Infectious Disease"/>
            <person name="Wu L."/>
            <person name="Ma J."/>
        </authorList>
    </citation>
    <scope>NUCLEOTIDE SEQUENCE [LARGE SCALE GENOMIC DNA]</scope>
    <source>
        <strain evidence="3">CCUG 56042</strain>
    </source>
</reference>
<evidence type="ECO:0000313" key="2">
    <source>
        <dbReference type="EMBL" id="MFC5427944.1"/>
    </source>
</evidence>
<dbReference type="RefSeq" id="WP_377709579.1">
    <property type="nucleotide sequence ID" value="NZ_JBHSMP010000007.1"/>
</dbReference>
<accession>A0ABW0J4H2</accession>
<keyword evidence="1" id="KW-0732">Signal</keyword>
<comment type="caution">
    <text evidence="2">The sequence shown here is derived from an EMBL/GenBank/DDBJ whole genome shotgun (WGS) entry which is preliminary data.</text>
</comment>
<gene>
    <name evidence="2" type="ORF">ACFPTO_03835</name>
</gene>
<name>A0ABW0J4H2_9BURK</name>
<sequence>MKYVCVIFVAATLGACASQPLPMGAESVGTSLHPSAAVAQCIAQKWADRSQQQVVSQMMTANNQAIDVYMPGQRPPDGAAATVRPSWSPNNKTWVGYRAGSGVDAANGSDATSAITACL</sequence>
<keyword evidence="3" id="KW-1185">Reference proteome</keyword>
<feature type="chain" id="PRO_5047461178" description="Lipoprotein" evidence="1">
    <location>
        <begin position="18"/>
        <end position="119"/>
    </location>
</feature>
<dbReference type="PROSITE" id="PS51257">
    <property type="entry name" value="PROKAR_LIPOPROTEIN"/>
    <property type="match status" value="1"/>
</dbReference>
<proteinExistence type="predicted"/>
<evidence type="ECO:0000313" key="3">
    <source>
        <dbReference type="Proteomes" id="UP001596103"/>
    </source>
</evidence>
<evidence type="ECO:0000256" key="1">
    <source>
        <dbReference type="SAM" id="SignalP"/>
    </source>
</evidence>
<dbReference type="EMBL" id="JBHSMP010000007">
    <property type="protein sequence ID" value="MFC5427944.1"/>
    <property type="molecule type" value="Genomic_DNA"/>
</dbReference>
<feature type="signal peptide" evidence="1">
    <location>
        <begin position="1"/>
        <end position="17"/>
    </location>
</feature>